<keyword evidence="3" id="KW-1185">Reference proteome</keyword>
<reference evidence="2 3" key="1">
    <citation type="submission" date="2023-07" db="EMBL/GenBank/DDBJ databases">
        <title>Closed genome sequence of Methanosarcinaceae archaeon Am2.</title>
        <authorList>
            <person name="Poehlein A."/>
            <person name="Protasov E."/>
            <person name="Platt K."/>
            <person name="Reeh H."/>
            <person name="Daniel R."/>
            <person name="Brune A."/>
        </authorList>
    </citation>
    <scope>NUCLEOTIDE SEQUENCE [LARGE SCALE GENOMIC DNA]</scope>
    <source>
        <strain evidence="2 3">Am2</strain>
    </source>
</reference>
<dbReference type="Proteomes" id="UP001304970">
    <property type="component" value="Chromosome"/>
</dbReference>
<keyword evidence="1" id="KW-1133">Transmembrane helix</keyword>
<dbReference type="EMBL" id="CP131061">
    <property type="protein sequence ID" value="WNY26676.1"/>
    <property type="molecule type" value="Genomic_DNA"/>
</dbReference>
<feature type="transmembrane region" description="Helical" evidence="1">
    <location>
        <begin position="126"/>
        <end position="147"/>
    </location>
</feature>
<dbReference type="AlphaFoldDB" id="A0AA96ZWK8"/>
<keyword evidence="1" id="KW-0812">Transmembrane</keyword>
<feature type="transmembrane region" description="Helical" evidence="1">
    <location>
        <begin position="57"/>
        <end position="78"/>
    </location>
</feature>
<dbReference type="RefSeq" id="WP_338098197.1">
    <property type="nucleotide sequence ID" value="NZ_CP131061.1"/>
</dbReference>
<feature type="transmembrane region" description="Helical" evidence="1">
    <location>
        <begin position="34"/>
        <end position="50"/>
    </location>
</feature>
<evidence type="ECO:0000313" key="3">
    <source>
        <dbReference type="Proteomes" id="UP001304970"/>
    </source>
</evidence>
<organism evidence="2 3">
    <name type="scientific">Methanolapillus ohkumae</name>
    <dbReference type="NCBI Taxonomy" id="3028298"/>
    <lineage>
        <taxon>Archaea</taxon>
        <taxon>Methanobacteriati</taxon>
        <taxon>Methanobacteriota</taxon>
        <taxon>Stenosarchaea group</taxon>
        <taxon>Methanomicrobia</taxon>
        <taxon>Methanosarcinales</taxon>
        <taxon>Methanosarcinaceae</taxon>
        <taxon>Methanolapillus</taxon>
    </lineage>
</organism>
<evidence type="ECO:0000256" key="1">
    <source>
        <dbReference type="SAM" id="Phobius"/>
    </source>
</evidence>
<protein>
    <submittedName>
        <fullName evidence="2">Uncharacterized protein</fullName>
    </submittedName>
</protein>
<sequence>MKIIEQNNSIRILLFILFVVLFLIIMLPDIHFENIFLTLLLFGGPVYGILSKDRFKSTLLSVSFPIIFGIFTIIFGYLDGNEIFSNMNLFAELLYVSAFAGMTVINGFNGYFSALEMPEERTQQAVRYVLIICLGIANFGFFLWMGIN</sequence>
<gene>
    <name evidence="2" type="ORF">MsAm2_04480</name>
</gene>
<feature type="transmembrane region" description="Helical" evidence="1">
    <location>
        <begin position="12"/>
        <end position="28"/>
    </location>
</feature>
<name>A0AA96ZWK8_9EURY</name>
<accession>A0AA96ZWK8</accession>
<feature type="transmembrane region" description="Helical" evidence="1">
    <location>
        <begin position="93"/>
        <end position="114"/>
    </location>
</feature>
<dbReference type="GeneID" id="89227852"/>
<keyword evidence="1" id="KW-0472">Membrane</keyword>
<evidence type="ECO:0000313" key="2">
    <source>
        <dbReference type="EMBL" id="WNY26676.1"/>
    </source>
</evidence>
<proteinExistence type="predicted"/>